<evidence type="ECO:0000256" key="1">
    <source>
        <dbReference type="SAM" id="SignalP"/>
    </source>
</evidence>
<keyword evidence="1" id="KW-0732">Signal</keyword>
<evidence type="ECO:0000313" key="2">
    <source>
        <dbReference type="EMBL" id="OAQ23732.1"/>
    </source>
</evidence>
<accession>A0A197JEZ4</accession>
<proteinExistence type="predicted"/>
<feature type="chain" id="PRO_5008275871" description="Secreted protein" evidence="1">
    <location>
        <begin position="36"/>
        <end position="126"/>
    </location>
</feature>
<dbReference type="AlphaFoldDB" id="A0A197JEZ4"/>
<name>A0A197JEZ4_9FUNG</name>
<protein>
    <recommendedName>
        <fullName evidence="4">Secreted protein</fullName>
    </recommendedName>
</protein>
<feature type="signal peptide" evidence="1">
    <location>
        <begin position="1"/>
        <end position="35"/>
    </location>
</feature>
<evidence type="ECO:0008006" key="4">
    <source>
        <dbReference type="Google" id="ProtNLM"/>
    </source>
</evidence>
<sequence length="126" mass="13213">MRGAADYIPKYMFTTHLPSHFVYLLLFLSLPTACARSTLSATAKALLRHFFIGNILFTQFPLEADEDDVDPDRAEGSPVAHSDDLFVALFVNPEAGAATLGAFDCACACAAQAAALAAAASLAACA</sequence>
<dbReference type="EMBL" id="KV442110">
    <property type="protein sequence ID" value="OAQ23732.1"/>
    <property type="molecule type" value="Genomic_DNA"/>
</dbReference>
<evidence type="ECO:0000313" key="3">
    <source>
        <dbReference type="Proteomes" id="UP000078512"/>
    </source>
</evidence>
<gene>
    <name evidence="2" type="ORF">K457DRAFT_159172</name>
</gene>
<dbReference type="Proteomes" id="UP000078512">
    <property type="component" value="Unassembled WGS sequence"/>
</dbReference>
<organism evidence="2 3">
    <name type="scientific">Linnemannia elongata AG-77</name>
    <dbReference type="NCBI Taxonomy" id="1314771"/>
    <lineage>
        <taxon>Eukaryota</taxon>
        <taxon>Fungi</taxon>
        <taxon>Fungi incertae sedis</taxon>
        <taxon>Mucoromycota</taxon>
        <taxon>Mortierellomycotina</taxon>
        <taxon>Mortierellomycetes</taxon>
        <taxon>Mortierellales</taxon>
        <taxon>Mortierellaceae</taxon>
        <taxon>Linnemannia</taxon>
    </lineage>
</organism>
<reference evidence="2 3" key="1">
    <citation type="submission" date="2016-05" db="EMBL/GenBank/DDBJ databases">
        <title>Genome sequencing reveals origins of a unique bacterial endosymbiosis in the earliest lineages of terrestrial Fungi.</title>
        <authorList>
            <consortium name="DOE Joint Genome Institute"/>
            <person name="Uehling J."/>
            <person name="Gryganskyi A."/>
            <person name="Hameed K."/>
            <person name="Tschaplinski T."/>
            <person name="Misztal P."/>
            <person name="Wu S."/>
            <person name="Desiro A."/>
            <person name="Vande Pol N."/>
            <person name="Du Z.-Y."/>
            <person name="Zienkiewicz A."/>
            <person name="Zienkiewicz K."/>
            <person name="Morin E."/>
            <person name="Tisserant E."/>
            <person name="Splivallo R."/>
            <person name="Hainaut M."/>
            <person name="Henrissat B."/>
            <person name="Ohm R."/>
            <person name="Kuo A."/>
            <person name="Yan J."/>
            <person name="Lipzen A."/>
            <person name="Nolan M."/>
            <person name="Labutti K."/>
            <person name="Barry K."/>
            <person name="Goldstein A."/>
            <person name="Labbe J."/>
            <person name="Schadt C."/>
            <person name="Tuskan G."/>
            <person name="Grigoriev I."/>
            <person name="Martin F."/>
            <person name="Vilgalys R."/>
            <person name="Bonito G."/>
        </authorList>
    </citation>
    <scope>NUCLEOTIDE SEQUENCE [LARGE SCALE GENOMIC DNA]</scope>
    <source>
        <strain evidence="2 3">AG-77</strain>
    </source>
</reference>
<keyword evidence="3" id="KW-1185">Reference proteome</keyword>